<feature type="non-terminal residue" evidence="1">
    <location>
        <position position="98"/>
    </location>
</feature>
<gene>
    <name evidence="1" type="ORF">KI387_029734</name>
</gene>
<name>A0AA38CCK3_TAXCH</name>
<evidence type="ECO:0000313" key="2">
    <source>
        <dbReference type="Proteomes" id="UP000824469"/>
    </source>
</evidence>
<organism evidence="1 2">
    <name type="scientific">Taxus chinensis</name>
    <name type="common">Chinese yew</name>
    <name type="synonym">Taxus wallichiana var. chinensis</name>
    <dbReference type="NCBI Taxonomy" id="29808"/>
    <lineage>
        <taxon>Eukaryota</taxon>
        <taxon>Viridiplantae</taxon>
        <taxon>Streptophyta</taxon>
        <taxon>Embryophyta</taxon>
        <taxon>Tracheophyta</taxon>
        <taxon>Spermatophyta</taxon>
        <taxon>Pinopsida</taxon>
        <taxon>Pinidae</taxon>
        <taxon>Conifers II</taxon>
        <taxon>Cupressales</taxon>
        <taxon>Taxaceae</taxon>
        <taxon>Taxus</taxon>
    </lineage>
</organism>
<keyword evidence="2" id="KW-1185">Reference proteome</keyword>
<reference evidence="1 2" key="1">
    <citation type="journal article" date="2021" name="Nat. Plants">
        <title>The Taxus genome provides insights into paclitaxel biosynthesis.</title>
        <authorList>
            <person name="Xiong X."/>
            <person name="Gou J."/>
            <person name="Liao Q."/>
            <person name="Li Y."/>
            <person name="Zhou Q."/>
            <person name="Bi G."/>
            <person name="Li C."/>
            <person name="Du R."/>
            <person name="Wang X."/>
            <person name="Sun T."/>
            <person name="Guo L."/>
            <person name="Liang H."/>
            <person name="Lu P."/>
            <person name="Wu Y."/>
            <person name="Zhang Z."/>
            <person name="Ro D.K."/>
            <person name="Shang Y."/>
            <person name="Huang S."/>
            <person name="Yan J."/>
        </authorList>
    </citation>
    <scope>NUCLEOTIDE SEQUENCE [LARGE SCALE GENOMIC DNA]</scope>
    <source>
        <strain evidence="1">Ta-2019</strain>
    </source>
</reference>
<proteinExistence type="predicted"/>
<dbReference type="AlphaFoldDB" id="A0AA38CCK3"/>
<dbReference type="Proteomes" id="UP000824469">
    <property type="component" value="Unassembled WGS sequence"/>
</dbReference>
<evidence type="ECO:0000313" key="1">
    <source>
        <dbReference type="EMBL" id="KAH9298052.1"/>
    </source>
</evidence>
<dbReference type="EMBL" id="JAHRHJ020000010">
    <property type="protein sequence ID" value="KAH9298052.1"/>
    <property type="molecule type" value="Genomic_DNA"/>
</dbReference>
<sequence length="98" mass="11680">MNQFVTTKEEDDIPILIGPDMPSKRDLDFKEALWRFKLQEGILKSPDDVYHEEEEMALDDFQEKKSAYMLFQDEELFSFPFGDEDILVRPSMERQNEL</sequence>
<protein>
    <submittedName>
        <fullName evidence="1">Uncharacterized protein</fullName>
    </submittedName>
</protein>
<accession>A0AA38CCK3</accession>
<comment type="caution">
    <text evidence="1">The sequence shown here is derived from an EMBL/GenBank/DDBJ whole genome shotgun (WGS) entry which is preliminary data.</text>
</comment>